<dbReference type="AlphaFoldDB" id="A0A1A9ZX77"/>
<evidence type="ECO:0000313" key="3">
    <source>
        <dbReference type="EnsemblMetazoa" id="GPAI027895-PA"/>
    </source>
</evidence>
<evidence type="ECO:0000256" key="1">
    <source>
        <dbReference type="SAM" id="MobiDB-lite"/>
    </source>
</evidence>
<keyword evidence="2" id="KW-1133">Transmembrane helix</keyword>
<dbReference type="EnsemblMetazoa" id="GPAI027895-RA">
    <property type="protein sequence ID" value="GPAI027895-PA"/>
    <property type="gene ID" value="GPAI027895"/>
</dbReference>
<accession>A0A1A9ZX77</accession>
<dbReference type="Proteomes" id="UP000092445">
    <property type="component" value="Unassembled WGS sequence"/>
</dbReference>
<protein>
    <submittedName>
        <fullName evidence="3">Uncharacterized protein</fullName>
    </submittedName>
</protein>
<name>A0A1A9ZX77_GLOPL</name>
<dbReference type="VEuPathDB" id="VectorBase:GPAI027895"/>
<keyword evidence="2" id="KW-0812">Transmembrane</keyword>
<keyword evidence="2" id="KW-0472">Membrane</keyword>
<reference evidence="3" key="2">
    <citation type="submission" date="2020-05" db="UniProtKB">
        <authorList>
            <consortium name="EnsemblMetazoa"/>
        </authorList>
    </citation>
    <scope>IDENTIFICATION</scope>
    <source>
        <strain evidence="3">IAEA</strain>
    </source>
</reference>
<sequence>MEKFCSALHPSLKLDTSCVEWFHQATVHCTKLMTLKKSRSYLLKMIKDFIFPKKNMSVTSLDVRIPVDPQRLELENCYSLFVEFANDYVPRIQQFAADSATYFFLLQIVLSLLGVMVLGIALLITIYCYCKYSNPVEKFDHTYDIFEPEKCLRVTADRSLRMAREELRRLNIKHLQQNGEMLNCGNIPILVLKAGSEPQLYNDFTSSKFQTCFRLWQLQNQLVISGTDSTMEADNEVLPFLSKCTQGLRLLVLFVDSAMYELIACKTKSEMQIRPSPSSTGATTSRKSSTSLIPLRRKLTTAHLNGTKSTSKKGNVRFSLPTSPLPSNNSHVPSLNTSDKSRSFLPVGIAPERKTNASNLYTPLNSRRKFCSTTEVKRKKTIFSLP</sequence>
<reference evidence="4" key="1">
    <citation type="submission" date="2014-03" db="EMBL/GenBank/DDBJ databases">
        <authorList>
            <person name="Aksoy S."/>
            <person name="Warren W."/>
            <person name="Wilson R.K."/>
        </authorList>
    </citation>
    <scope>NUCLEOTIDE SEQUENCE [LARGE SCALE GENOMIC DNA]</scope>
    <source>
        <strain evidence="4">IAEA</strain>
    </source>
</reference>
<feature type="transmembrane region" description="Helical" evidence="2">
    <location>
        <begin position="101"/>
        <end position="127"/>
    </location>
</feature>
<feature type="compositionally biased region" description="Low complexity" evidence="1">
    <location>
        <begin position="319"/>
        <end position="330"/>
    </location>
</feature>
<organism evidence="3 4">
    <name type="scientific">Glossina pallidipes</name>
    <name type="common">Tsetse fly</name>
    <dbReference type="NCBI Taxonomy" id="7398"/>
    <lineage>
        <taxon>Eukaryota</taxon>
        <taxon>Metazoa</taxon>
        <taxon>Ecdysozoa</taxon>
        <taxon>Arthropoda</taxon>
        <taxon>Hexapoda</taxon>
        <taxon>Insecta</taxon>
        <taxon>Pterygota</taxon>
        <taxon>Neoptera</taxon>
        <taxon>Endopterygota</taxon>
        <taxon>Diptera</taxon>
        <taxon>Brachycera</taxon>
        <taxon>Muscomorpha</taxon>
        <taxon>Hippoboscoidea</taxon>
        <taxon>Glossinidae</taxon>
        <taxon>Glossina</taxon>
    </lineage>
</organism>
<keyword evidence="4" id="KW-1185">Reference proteome</keyword>
<proteinExistence type="predicted"/>
<evidence type="ECO:0000256" key="2">
    <source>
        <dbReference type="SAM" id="Phobius"/>
    </source>
</evidence>
<evidence type="ECO:0000313" key="4">
    <source>
        <dbReference type="Proteomes" id="UP000092445"/>
    </source>
</evidence>
<feature type="compositionally biased region" description="Polar residues" evidence="1">
    <location>
        <begin position="275"/>
        <end position="292"/>
    </location>
</feature>
<feature type="region of interest" description="Disordered" evidence="1">
    <location>
        <begin position="272"/>
        <end position="339"/>
    </location>
</feature>